<protein>
    <submittedName>
        <fullName evidence="1">Uncharacterized protein</fullName>
    </submittedName>
</protein>
<feature type="non-terminal residue" evidence="1">
    <location>
        <position position="1"/>
    </location>
</feature>
<reference evidence="1" key="1">
    <citation type="journal article" date="2019" name="Sci. Rep.">
        <title>Draft genome of Tanacetum cinerariifolium, the natural source of mosquito coil.</title>
        <authorList>
            <person name="Yamashiro T."/>
            <person name="Shiraishi A."/>
            <person name="Satake H."/>
            <person name="Nakayama K."/>
        </authorList>
    </citation>
    <scope>NUCLEOTIDE SEQUENCE</scope>
</reference>
<comment type="caution">
    <text evidence="1">The sequence shown here is derived from an EMBL/GenBank/DDBJ whole genome shotgun (WGS) entry which is preliminary data.</text>
</comment>
<sequence length="56" mass="6411">VIDEAILQGSVKPQEIKGTRMEMQGIGTGKTTKGLYQWSPLMHWLYRTMLLLSKMD</sequence>
<name>A0A699WIX0_TANCI</name>
<proteinExistence type="predicted"/>
<accession>A0A699WIX0</accession>
<evidence type="ECO:0000313" key="1">
    <source>
        <dbReference type="EMBL" id="GFD46719.1"/>
    </source>
</evidence>
<dbReference type="EMBL" id="BKCJ011681700">
    <property type="protein sequence ID" value="GFD46719.1"/>
    <property type="molecule type" value="Genomic_DNA"/>
</dbReference>
<dbReference type="AlphaFoldDB" id="A0A699WIX0"/>
<organism evidence="1">
    <name type="scientific">Tanacetum cinerariifolium</name>
    <name type="common">Dalmatian daisy</name>
    <name type="synonym">Chrysanthemum cinerariifolium</name>
    <dbReference type="NCBI Taxonomy" id="118510"/>
    <lineage>
        <taxon>Eukaryota</taxon>
        <taxon>Viridiplantae</taxon>
        <taxon>Streptophyta</taxon>
        <taxon>Embryophyta</taxon>
        <taxon>Tracheophyta</taxon>
        <taxon>Spermatophyta</taxon>
        <taxon>Magnoliopsida</taxon>
        <taxon>eudicotyledons</taxon>
        <taxon>Gunneridae</taxon>
        <taxon>Pentapetalae</taxon>
        <taxon>asterids</taxon>
        <taxon>campanulids</taxon>
        <taxon>Asterales</taxon>
        <taxon>Asteraceae</taxon>
        <taxon>Asteroideae</taxon>
        <taxon>Anthemideae</taxon>
        <taxon>Anthemidinae</taxon>
        <taxon>Tanacetum</taxon>
    </lineage>
</organism>
<gene>
    <name evidence="1" type="ORF">Tci_918688</name>
</gene>